<dbReference type="InterPro" id="IPR046373">
    <property type="entry name" value="Acyl-CoA_Oxase/DH_mid-dom_sf"/>
</dbReference>
<dbReference type="GO" id="GO:0003995">
    <property type="term" value="F:acyl-CoA dehydrogenase activity"/>
    <property type="evidence" value="ECO:0007669"/>
    <property type="project" value="TreeGrafter"/>
</dbReference>
<dbReference type="RefSeq" id="WP_152578212.1">
    <property type="nucleotide sequence ID" value="NZ_JAATJI010000002.1"/>
</dbReference>
<dbReference type="InterPro" id="IPR036250">
    <property type="entry name" value="AcylCo_DH-like_C"/>
</dbReference>
<comment type="similarity">
    <text evidence="2 6">Belongs to the acyl-CoA dehydrogenase family.</text>
</comment>
<proteinExistence type="inferred from homology"/>
<comment type="cofactor">
    <cofactor evidence="1 6">
        <name>FAD</name>
        <dbReference type="ChEBI" id="CHEBI:57692"/>
    </cofactor>
</comment>
<dbReference type="FunFam" id="2.40.110.10:FF:000002">
    <property type="entry name" value="Acyl-CoA dehydrogenase fadE12"/>
    <property type="match status" value="1"/>
</dbReference>
<dbReference type="InterPro" id="IPR009075">
    <property type="entry name" value="AcylCo_DH/oxidase_C"/>
</dbReference>
<feature type="domain" description="Acyl-CoA oxidase/dehydrogenase middle" evidence="8">
    <location>
        <begin position="129"/>
        <end position="227"/>
    </location>
</feature>
<name>A0A7C9LGX0_9SPHN</name>
<dbReference type="InterPro" id="IPR037069">
    <property type="entry name" value="AcylCoA_DH/ox_N_sf"/>
</dbReference>
<organism evidence="10 11">
    <name type="scientific">Sandarakinorhabdus fusca</name>
    <dbReference type="NCBI Taxonomy" id="1439888"/>
    <lineage>
        <taxon>Bacteria</taxon>
        <taxon>Pseudomonadati</taxon>
        <taxon>Pseudomonadota</taxon>
        <taxon>Alphaproteobacteria</taxon>
        <taxon>Sphingomonadales</taxon>
        <taxon>Sphingosinicellaceae</taxon>
        <taxon>Sandarakinorhabdus</taxon>
    </lineage>
</organism>
<reference evidence="10 11" key="1">
    <citation type="submission" date="2019-09" db="EMBL/GenBank/DDBJ databases">
        <title>Polymorphobacter sp. isolated from a lake in China.</title>
        <authorList>
            <person name="Liu Z."/>
        </authorList>
    </citation>
    <scope>NUCLEOTIDE SEQUENCE [LARGE SCALE GENOMIC DNA]</scope>
    <source>
        <strain evidence="10 11">D40P</strain>
    </source>
</reference>
<dbReference type="Gene3D" id="1.10.540.10">
    <property type="entry name" value="Acyl-CoA dehydrogenase/oxidase, N-terminal domain"/>
    <property type="match status" value="1"/>
</dbReference>
<protein>
    <submittedName>
        <fullName evidence="10">Acyl-CoA dehydrogenase</fullName>
    </submittedName>
</protein>
<dbReference type="SUPFAM" id="SSF56645">
    <property type="entry name" value="Acyl-CoA dehydrogenase NM domain-like"/>
    <property type="match status" value="1"/>
</dbReference>
<dbReference type="Proteomes" id="UP000481327">
    <property type="component" value="Unassembled WGS sequence"/>
</dbReference>
<evidence type="ECO:0000256" key="2">
    <source>
        <dbReference type="ARBA" id="ARBA00009347"/>
    </source>
</evidence>
<evidence type="ECO:0000256" key="4">
    <source>
        <dbReference type="ARBA" id="ARBA00022827"/>
    </source>
</evidence>
<dbReference type="Pfam" id="PF02770">
    <property type="entry name" value="Acyl-CoA_dh_M"/>
    <property type="match status" value="1"/>
</dbReference>
<evidence type="ECO:0000259" key="9">
    <source>
        <dbReference type="Pfam" id="PF02771"/>
    </source>
</evidence>
<dbReference type="Gene3D" id="2.40.110.10">
    <property type="entry name" value="Butyryl-CoA Dehydrogenase, subunit A, domain 2"/>
    <property type="match status" value="1"/>
</dbReference>
<dbReference type="Pfam" id="PF00441">
    <property type="entry name" value="Acyl-CoA_dh_1"/>
    <property type="match status" value="1"/>
</dbReference>
<dbReference type="PANTHER" id="PTHR48083">
    <property type="entry name" value="MEDIUM-CHAIN SPECIFIC ACYL-COA DEHYDROGENASE, MITOCHONDRIAL-RELATED"/>
    <property type="match status" value="1"/>
</dbReference>
<dbReference type="Gene3D" id="1.20.140.10">
    <property type="entry name" value="Butyryl-CoA Dehydrogenase, subunit A, domain 3"/>
    <property type="match status" value="1"/>
</dbReference>
<keyword evidence="4 6" id="KW-0274">FAD</keyword>
<keyword evidence="5 6" id="KW-0560">Oxidoreductase</keyword>
<dbReference type="OrthoDB" id="9780544at2"/>
<dbReference type="InterPro" id="IPR050741">
    <property type="entry name" value="Acyl-CoA_dehydrogenase"/>
</dbReference>
<evidence type="ECO:0000313" key="11">
    <source>
        <dbReference type="Proteomes" id="UP000481327"/>
    </source>
</evidence>
<dbReference type="GO" id="GO:0033539">
    <property type="term" value="P:fatty acid beta-oxidation using acyl-CoA dehydrogenase"/>
    <property type="evidence" value="ECO:0007669"/>
    <property type="project" value="TreeGrafter"/>
</dbReference>
<dbReference type="InterPro" id="IPR009100">
    <property type="entry name" value="AcylCoA_DH/oxidase_NM_dom_sf"/>
</dbReference>
<keyword evidence="3 6" id="KW-0285">Flavoprotein</keyword>
<evidence type="ECO:0000256" key="3">
    <source>
        <dbReference type="ARBA" id="ARBA00022630"/>
    </source>
</evidence>
<evidence type="ECO:0000313" key="10">
    <source>
        <dbReference type="EMBL" id="MQT17787.1"/>
    </source>
</evidence>
<evidence type="ECO:0000259" key="7">
    <source>
        <dbReference type="Pfam" id="PF00441"/>
    </source>
</evidence>
<dbReference type="SUPFAM" id="SSF47203">
    <property type="entry name" value="Acyl-CoA dehydrogenase C-terminal domain-like"/>
    <property type="match status" value="1"/>
</dbReference>
<evidence type="ECO:0000256" key="5">
    <source>
        <dbReference type="ARBA" id="ARBA00023002"/>
    </source>
</evidence>
<feature type="domain" description="Acyl-CoA dehydrogenase/oxidase N-terminal" evidence="9">
    <location>
        <begin position="7"/>
        <end position="125"/>
    </location>
</feature>
<sequence>MHFDLADEHRMLKELVERFVRDELLPLETAVMAREAAGDDPALPAADRARLDARSKALGLWSLDAPEAEGGAGLPHVALVGVNEALGSTIATYVLPPDSPNLRMLAATVDDRQRAAYLAPYARGETISAIGISEPGAGADPAGMTTRAVRDGDAKDADWIINGRKIWITRAAEADFTILMALTDPAKKARGGMSAFLVDRDTPGFHVLRRIPMIGGEYTYEVVLEDCRVPAWKLLGQEGQGFGPMQLRLGTRRMEMAAWCIGAASRALDMMREYAPQRSTFGMRLSERQTVQWWVADGATKIHAARLMAYDCAWKLDQGRDVRGEISMLKVFATEMAQAVIDTAMQCFGAMGMTREMPLHLLAGRVRNMRIYDGPSEVHRMVIARNLMNTRP</sequence>
<comment type="caution">
    <text evidence="10">The sequence shown here is derived from an EMBL/GenBank/DDBJ whole genome shotgun (WGS) entry which is preliminary data.</text>
</comment>
<dbReference type="InterPro" id="IPR006091">
    <property type="entry name" value="Acyl-CoA_Oxase/DH_mid-dom"/>
</dbReference>
<accession>A0A7C9LGX0</accession>
<keyword evidence="11" id="KW-1185">Reference proteome</keyword>
<dbReference type="AlphaFoldDB" id="A0A7C9LGX0"/>
<evidence type="ECO:0000259" key="8">
    <source>
        <dbReference type="Pfam" id="PF02770"/>
    </source>
</evidence>
<dbReference type="InterPro" id="IPR013786">
    <property type="entry name" value="AcylCoA_DH/ox_N"/>
</dbReference>
<dbReference type="PANTHER" id="PTHR48083:SF2">
    <property type="entry name" value="MEDIUM-CHAIN SPECIFIC ACYL-COA DEHYDROGENASE, MITOCHONDRIAL"/>
    <property type="match status" value="1"/>
</dbReference>
<evidence type="ECO:0000256" key="6">
    <source>
        <dbReference type="RuleBase" id="RU362125"/>
    </source>
</evidence>
<dbReference type="GO" id="GO:0005737">
    <property type="term" value="C:cytoplasm"/>
    <property type="evidence" value="ECO:0007669"/>
    <property type="project" value="TreeGrafter"/>
</dbReference>
<feature type="domain" description="Acyl-CoA dehydrogenase/oxidase C-terminal" evidence="7">
    <location>
        <begin position="239"/>
        <end position="387"/>
    </location>
</feature>
<dbReference type="Pfam" id="PF02771">
    <property type="entry name" value="Acyl-CoA_dh_N"/>
    <property type="match status" value="1"/>
</dbReference>
<evidence type="ECO:0000256" key="1">
    <source>
        <dbReference type="ARBA" id="ARBA00001974"/>
    </source>
</evidence>
<dbReference type="EMBL" id="WIOL01000003">
    <property type="protein sequence ID" value="MQT17787.1"/>
    <property type="molecule type" value="Genomic_DNA"/>
</dbReference>
<dbReference type="GO" id="GO:0050660">
    <property type="term" value="F:flavin adenine dinucleotide binding"/>
    <property type="evidence" value="ECO:0007669"/>
    <property type="project" value="InterPro"/>
</dbReference>
<gene>
    <name evidence="10" type="ORF">F3168_11020</name>
</gene>